<keyword evidence="7" id="KW-1185">Reference proteome</keyword>
<dbReference type="GO" id="GO:0030983">
    <property type="term" value="F:mismatched DNA binding"/>
    <property type="evidence" value="ECO:0007669"/>
    <property type="project" value="InterPro"/>
</dbReference>
<evidence type="ECO:0000256" key="2">
    <source>
        <dbReference type="ARBA" id="ARBA00022840"/>
    </source>
</evidence>
<dbReference type="InterPro" id="IPR000432">
    <property type="entry name" value="DNA_mismatch_repair_MutS_C"/>
</dbReference>
<dbReference type="AlphaFoldDB" id="A0A1M6HZZ8"/>
<dbReference type="STRING" id="570521.SAMN04488508_10718"/>
<feature type="transmembrane region" description="Helical" evidence="4">
    <location>
        <begin position="26"/>
        <end position="47"/>
    </location>
</feature>
<evidence type="ECO:0000313" key="7">
    <source>
        <dbReference type="Proteomes" id="UP000184432"/>
    </source>
</evidence>
<dbReference type="Gene3D" id="3.40.50.300">
    <property type="entry name" value="P-loop containing nucleotide triphosphate hydrolases"/>
    <property type="match status" value="1"/>
</dbReference>
<sequence>MSIPKEFYSAQIALHHTSLKKVKKQLAVSSTIRLLVFLAIAATIYLGYPNTQIILGAIGIGIVVFIFLVNRHTDLSYTKRKLEKLIQINQLELDVFDGDVSRLSSGKEFIDTTHPFSHDIDLFGDRSFFQYANRTTTEAGTSMLAQSLTANTIDAIPEKQKAIQNVSKLAEWRQDFWATASLVQVTVPIAKIQKWLDGFTPFLPKIMRVLPVIVSAISAILVVLLFLNIITLQVLVFWFFIGLAITGTQIKKINALYNDANKVKDTFEQYYKLVSKIENTEFEATLLKEKQQLVISEKEKASQTLKHFASILNAFDQRNNMMFGVLANGLLLWDIIQSYRIEQWIAKNRHHVSQWFEVIAFFDAYNSLGNFAFNHPDYVYPEITEGAHIIKAQQLGHPMLATAKRVDNDITILKEQFFIITGANMAGKSTFLRTVALQIMMSNIGLPICATSCEYNPIKLISSMRTADSLTDDASYFFSELTQLKKIVDALEQDDYFIILDEILKGTNSKDKAAGSRKFVEKLVAAKATGIIATHDLSLCEIAEELDQVQNRFFDAQIVNDELYFDYRFKDGICQNMNASFLLKKMGIVTS</sequence>
<dbReference type="SUPFAM" id="SSF52540">
    <property type="entry name" value="P-loop containing nucleoside triphosphate hydrolases"/>
    <property type="match status" value="1"/>
</dbReference>
<keyword evidence="2" id="KW-0067">ATP-binding</keyword>
<feature type="transmembrane region" description="Helical" evidence="4">
    <location>
        <begin position="212"/>
        <end position="241"/>
    </location>
</feature>
<dbReference type="EMBL" id="FQYP01000007">
    <property type="protein sequence ID" value="SHJ27705.1"/>
    <property type="molecule type" value="Genomic_DNA"/>
</dbReference>
<dbReference type="Pfam" id="PF00488">
    <property type="entry name" value="MutS_V"/>
    <property type="match status" value="1"/>
</dbReference>
<feature type="domain" description="DNA mismatch repair proteins mutS family" evidence="5">
    <location>
        <begin position="415"/>
        <end position="587"/>
    </location>
</feature>
<accession>A0A1M6HZZ8</accession>
<protein>
    <submittedName>
        <fullName evidence="6">MutS domain V</fullName>
    </submittedName>
</protein>
<evidence type="ECO:0000259" key="5">
    <source>
        <dbReference type="SMART" id="SM00534"/>
    </source>
</evidence>
<dbReference type="GO" id="GO:0005829">
    <property type="term" value="C:cytosol"/>
    <property type="evidence" value="ECO:0007669"/>
    <property type="project" value="TreeGrafter"/>
</dbReference>
<dbReference type="InterPro" id="IPR045076">
    <property type="entry name" value="MutS"/>
</dbReference>
<evidence type="ECO:0000256" key="4">
    <source>
        <dbReference type="SAM" id="Phobius"/>
    </source>
</evidence>
<dbReference type="OrthoDB" id="9802448at2"/>
<dbReference type="Proteomes" id="UP000184432">
    <property type="component" value="Unassembled WGS sequence"/>
</dbReference>
<dbReference type="GO" id="GO:0006298">
    <property type="term" value="P:mismatch repair"/>
    <property type="evidence" value="ECO:0007669"/>
    <property type="project" value="InterPro"/>
</dbReference>
<dbReference type="InterPro" id="IPR027417">
    <property type="entry name" value="P-loop_NTPase"/>
</dbReference>
<keyword evidence="1" id="KW-0547">Nucleotide-binding</keyword>
<dbReference type="SMART" id="SM00534">
    <property type="entry name" value="MUTSac"/>
    <property type="match status" value="1"/>
</dbReference>
<feature type="transmembrane region" description="Helical" evidence="4">
    <location>
        <begin position="53"/>
        <end position="70"/>
    </location>
</feature>
<proteinExistence type="predicted"/>
<evidence type="ECO:0000256" key="1">
    <source>
        <dbReference type="ARBA" id="ARBA00022741"/>
    </source>
</evidence>
<dbReference type="GO" id="GO:0140664">
    <property type="term" value="F:ATP-dependent DNA damage sensor activity"/>
    <property type="evidence" value="ECO:0007669"/>
    <property type="project" value="InterPro"/>
</dbReference>
<evidence type="ECO:0000256" key="3">
    <source>
        <dbReference type="ARBA" id="ARBA00023125"/>
    </source>
</evidence>
<keyword evidence="4" id="KW-0472">Membrane</keyword>
<gene>
    <name evidence="6" type="ORF">SAMN04488508_10718</name>
</gene>
<dbReference type="GO" id="GO:0005524">
    <property type="term" value="F:ATP binding"/>
    <property type="evidence" value="ECO:0007669"/>
    <property type="project" value="UniProtKB-KW"/>
</dbReference>
<evidence type="ECO:0000313" key="6">
    <source>
        <dbReference type="EMBL" id="SHJ27705.1"/>
    </source>
</evidence>
<keyword evidence="4" id="KW-1133">Transmembrane helix</keyword>
<name>A0A1M6HZZ8_9FLAO</name>
<keyword evidence="3" id="KW-0238">DNA-binding</keyword>
<dbReference type="PANTHER" id="PTHR11361:SF99">
    <property type="entry name" value="DNA MISMATCH REPAIR PROTEIN"/>
    <property type="match status" value="1"/>
</dbReference>
<keyword evidence="4" id="KW-0812">Transmembrane</keyword>
<organism evidence="6 7">
    <name type="scientific">Aquimarina spongiae</name>
    <dbReference type="NCBI Taxonomy" id="570521"/>
    <lineage>
        <taxon>Bacteria</taxon>
        <taxon>Pseudomonadati</taxon>
        <taxon>Bacteroidota</taxon>
        <taxon>Flavobacteriia</taxon>
        <taxon>Flavobacteriales</taxon>
        <taxon>Flavobacteriaceae</taxon>
        <taxon>Aquimarina</taxon>
    </lineage>
</organism>
<dbReference type="PANTHER" id="PTHR11361">
    <property type="entry name" value="DNA MISMATCH REPAIR PROTEIN MUTS FAMILY MEMBER"/>
    <property type="match status" value="1"/>
</dbReference>
<dbReference type="RefSeq" id="WP_073317720.1">
    <property type="nucleotide sequence ID" value="NZ_FQYP01000007.1"/>
</dbReference>
<reference evidence="7" key="1">
    <citation type="submission" date="2016-11" db="EMBL/GenBank/DDBJ databases">
        <authorList>
            <person name="Varghese N."/>
            <person name="Submissions S."/>
        </authorList>
    </citation>
    <scope>NUCLEOTIDE SEQUENCE [LARGE SCALE GENOMIC DNA]</scope>
    <source>
        <strain evidence="7">DSM 22623</strain>
    </source>
</reference>